<evidence type="ECO:0008006" key="5">
    <source>
        <dbReference type="Google" id="ProtNLM"/>
    </source>
</evidence>
<keyword evidence="2" id="KW-0732">Signal</keyword>
<feature type="transmembrane region" description="Helical" evidence="1">
    <location>
        <begin position="326"/>
        <end position="350"/>
    </location>
</feature>
<reference evidence="3 4" key="1">
    <citation type="submission" date="2019-11" db="EMBL/GenBank/DDBJ databases">
        <title>Draft genome sequences of five Paenibacillus species of dairy origin.</title>
        <authorList>
            <person name="Olajide A.M."/>
            <person name="Chen S."/>
            <person name="Lapointe G."/>
        </authorList>
    </citation>
    <scope>NUCLEOTIDE SEQUENCE [LARGE SCALE GENOMIC DNA]</scope>
    <source>
        <strain evidence="3 4">3CS1</strain>
    </source>
</reference>
<accession>A0ABW9T6L2</accession>
<proteinExistence type="predicted"/>
<evidence type="ECO:0000256" key="2">
    <source>
        <dbReference type="SAM" id="SignalP"/>
    </source>
</evidence>
<keyword evidence="1" id="KW-0812">Transmembrane</keyword>
<protein>
    <recommendedName>
        <fullName evidence="5">DUF916 domain-containing protein</fullName>
    </recommendedName>
</protein>
<gene>
    <name evidence="3" type="ORF">GNP94_18805</name>
</gene>
<evidence type="ECO:0000313" key="4">
    <source>
        <dbReference type="Proteomes" id="UP000435177"/>
    </source>
</evidence>
<dbReference type="RefSeq" id="WP_155618717.1">
    <property type="nucleotide sequence ID" value="NZ_WOAA01000020.1"/>
</dbReference>
<dbReference type="EMBL" id="WOAA01000020">
    <property type="protein sequence ID" value="MUG68036.1"/>
    <property type="molecule type" value="Genomic_DNA"/>
</dbReference>
<feature type="chain" id="PRO_5047464762" description="DUF916 domain-containing protein" evidence="2">
    <location>
        <begin position="31"/>
        <end position="430"/>
    </location>
</feature>
<keyword evidence="4" id="KW-1185">Reference proteome</keyword>
<organism evidence="3 4">
    <name type="scientific">Paenibacillus campinasensis</name>
    <dbReference type="NCBI Taxonomy" id="66347"/>
    <lineage>
        <taxon>Bacteria</taxon>
        <taxon>Bacillati</taxon>
        <taxon>Bacillota</taxon>
        <taxon>Bacilli</taxon>
        <taxon>Bacillales</taxon>
        <taxon>Paenibacillaceae</taxon>
        <taxon>Paenibacillus</taxon>
    </lineage>
</organism>
<evidence type="ECO:0000256" key="1">
    <source>
        <dbReference type="SAM" id="Phobius"/>
    </source>
</evidence>
<evidence type="ECO:0000313" key="3">
    <source>
        <dbReference type="EMBL" id="MUG68036.1"/>
    </source>
</evidence>
<keyword evidence="1" id="KW-0472">Membrane</keyword>
<dbReference type="Proteomes" id="UP000435177">
    <property type="component" value="Unassembled WGS sequence"/>
</dbReference>
<name>A0ABW9T6L2_9BACL</name>
<comment type="caution">
    <text evidence="3">The sequence shown here is derived from an EMBL/GenBank/DDBJ whole genome shotgun (WGS) entry which is preliminary data.</text>
</comment>
<keyword evidence="1" id="KW-1133">Transmembrane helix</keyword>
<sequence length="430" mass="48351">MKSKSLLLTCGLTVLFMLWLLSLISSPSYASQAAIPEQAPKASFWFAPSAKEARNGLGYYREDVMPGETKDYKFYVKNLENTELSLKIYATDPIPLQNGGKDFKSYNAGVTHAGAWLHPQGPKDITLGPNEMREYTYIASIPDDLEPGQHIAVVAVSEYNEFQGPAVETNMVNTTVAPDIENQSGLWIVMDYELEKARHGLAIHSFKHDYIASGESRFTVSLENTGTILEQPTGYLEIRDTSKNIIYRNDYEAGSIYYGTTASMVSIARGKLLMPGEYEAYFEANYAGQKAWRMFKFTVTPEAKNEAQALMEYAGKIEVDGGIPDWLRSVLIAGVILISILVLLLLWLLVKRKKGDLEERISRYMNKGYSFERTRRKVQLDRTTFTLYVVKLGYIAEGEEPKWNQTLNTSQAMELSHNLKGDDDNVMKGA</sequence>
<feature type="signal peptide" evidence="2">
    <location>
        <begin position="1"/>
        <end position="30"/>
    </location>
</feature>